<evidence type="ECO:0000313" key="3">
    <source>
        <dbReference type="EMBL" id="CAF1439540.1"/>
    </source>
</evidence>
<feature type="region of interest" description="Disordered" evidence="1">
    <location>
        <begin position="1"/>
        <end position="119"/>
    </location>
</feature>
<dbReference type="InterPro" id="IPR007855">
    <property type="entry name" value="RDRP"/>
</dbReference>
<feature type="domain" description="RDRP core" evidence="2">
    <location>
        <begin position="676"/>
        <end position="1260"/>
    </location>
</feature>
<proteinExistence type="predicted"/>
<sequence length="1787" mass="207249">MDDDHDALFDENPLSDSGIDVIADDDIAEETTINQDFDEKLDADFEERNKITSESPKVLLPEDEETDSSDSGVGENSISNIDQKDLLNPPCAVQSTGRGRGRGRTKVVDAINSPNPPGDAQMFTSLGRGKHPRKVVDVNASSNPPGDAQMITSPSLGRGRFGKKAVDENNQELPPPSITPFKQEGYYSEPARKATLLPSYYRKRQDPSVANIRRMRYADSPLINFQATFNQILIIVDQDDLEDKSYLHACKCLQEQLPDDIKLNLKKPHYDIWSFGLYIYKIDLEHSLRFDLLKICPQQTDNDEKRPFWFTFKRKPTFQDSILREKVSKEPDELPGTFILLGSSIYSDLSYGALTSMNCFSVSDDYIIRKRSNWSFVFHDELIEIHTYSFKKLSDDTDPIVTQKKFRISLDIIDRTAVIHLWNDGFSLFLNMKGNVHELNRECKSKNADDRKDKGPFERQGKRNDKGMPSFSTIRLRIRLKDTESMTECLEKEGKLEKDMSDNEKDILLKKTKAESLKQVQETFRNLLDFFYNNRIHVCFGSIKPKNISLQQLESLNNHMFPTFIQSYSWAMLRSIGFRVQVQLYNSQKSIDRLHKYSEEPYENETKPEMDNRFYSLCIYLHRRTSEYFFLDIYNEMQIGIDIYEAKYEQYKANKRRIPIFTQSSTSTAYVPSIVLTPTTIKIRPLKLCKLNRVLREKGFGGVLNFALVELRDEAQRLLFPSVFRSLNDQILKYLRDGFILASIRKGDSTTEIKYKYLHHSQSQIKTKQFWFYYHNKEEKRLSHEDAYTWMGNFDKERIVAKHAARIALCFTSTDATIQIKAEKVTYARDIKDPTGEYTFTDGVGTISTQLRDEIKDFLDPYGKRRSFSVLQIRYGGCKGTLSVDSRLDNQRYQLQIRDSMNKFTTDHDILELCKLSAPRALFLNRQDIVLLESRDIPHVNFLNLQNEHHFGLVCALLKPENAYELLQDKLLSVFSLRKIAQNINIVEEPFFIKLIITCAFNIIRELLDRTRIYISDEDARNMFGIVDEYGVLENEQVFIQYSPMRQNKLNFSKEEEDNIQPRVITGKVVVTKNPCHHPGDLRVFDAVDRVELHDLVDVIVFPQKGPRPHPNQISGSDLDGDEYVVIWLKDLIPTTPNEVAYKYDSQEEPPKMDRPITRDDINQIVMEVSEQDCLGSLSNIHLAYADKEEEGIKSKVCTDLAGSISQEVDAAKTGKHPLTEDQIAALRKDFGTEWPDFMKARGKKDYYPSKRILGKLYRSARRAANGWVRAISNHGNSRHIQEALALTSDPNKKDQENDETIIRMNIAPNYKPTLDPYIKHKDYEDYLPTIKRLYRIYQSDLLEIISLYRFHDEIDLLCRCDSMDASGGKKGGIEDSAAIEVKNLTQKTIQAFFAEFKGRGQENNCDNVEIETNIRRPKVLDCELCNSKIAVYCETCNEKKNAVCKNCNEEVRAVWKIWNNKEHAICNNCKKKITVVCETCNEKLTVDCETCSEKKPIVIKSRKRRIRNHCETCDKILTILCETCDVKIQAKVTCAYIYTYEKSNRLPPKSTQRILSYPWLFSKYLMRVRYFNKPRGLNDQSNNIIGHAYLSYLNEFKPTFKVFIPTNSLNIKSIDLCYKEVKEAPSSLSLKIKRSEEKTCSVSLLRILFIEILNDWFMKQKIFGNECKETDQKPLIPESIWHELIIHFLTGTYQSDVRISSFSKYQNSIMEQYCQIIKNYCQDWSNTESIELYEMFDELHSLTIEHTKRTESTLWSYLDEYIILALQCIGIEKQLTDKWIFLKDSI</sequence>
<dbReference type="PANTHER" id="PTHR23079">
    <property type="entry name" value="RNA-DEPENDENT RNA POLYMERASE"/>
    <property type="match status" value="1"/>
</dbReference>
<dbReference type="GO" id="GO:0030422">
    <property type="term" value="P:siRNA processing"/>
    <property type="evidence" value="ECO:0007669"/>
    <property type="project" value="TreeGrafter"/>
</dbReference>
<evidence type="ECO:0000259" key="2">
    <source>
        <dbReference type="Pfam" id="PF05183"/>
    </source>
</evidence>
<gene>
    <name evidence="3" type="ORF">JYZ213_LOCUS40040</name>
    <name evidence="4" type="ORF">OXD698_LOCUS19979</name>
</gene>
<feature type="compositionally biased region" description="Polar residues" evidence="1">
    <location>
        <begin position="139"/>
        <end position="155"/>
    </location>
</feature>
<feature type="region of interest" description="Disordered" evidence="1">
    <location>
        <begin position="139"/>
        <end position="158"/>
    </location>
</feature>
<comment type="caution">
    <text evidence="4">The sequence shown here is derived from an EMBL/GenBank/DDBJ whole genome shotgun (WGS) entry which is preliminary data.</text>
</comment>
<organism evidence="4 5">
    <name type="scientific">Adineta steineri</name>
    <dbReference type="NCBI Taxonomy" id="433720"/>
    <lineage>
        <taxon>Eukaryota</taxon>
        <taxon>Metazoa</taxon>
        <taxon>Spiralia</taxon>
        <taxon>Gnathifera</taxon>
        <taxon>Rotifera</taxon>
        <taxon>Eurotatoria</taxon>
        <taxon>Bdelloidea</taxon>
        <taxon>Adinetida</taxon>
        <taxon>Adinetidae</taxon>
        <taxon>Adineta</taxon>
    </lineage>
</organism>
<dbReference type="Proteomes" id="UP000663845">
    <property type="component" value="Unassembled WGS sequence"/>
</dbReference>
<dbReference type="Pfam" id="PF05183">
    <property type="entry name" value="RdRP"/>
    <property type="match status" value="1"/>
</dbReference>
<feature type="region of interest" description="Disordered" evidence="1">
    <location>
        <begin position="443"/>
        <end position="469"/>
    </location>
</feature>
<evidence type="ECO:0000256" key="1">
    <source>
        <dbReference type="SAM" id="MobiDB-lite"/>
    </source>
</evidence>
<reference evidence="4" key="1">
    <citation type="submission" date="2021-02" db="EMBL/GenBank/DDBJ databases">
        <authorList>
            <person name="Nowell W R."/>
        </authorList>
    </citation>
    <scope>NUCLEOTIDE SEQUENCE</scope>
</reference>
<evidence type="ECO:0000313" key="5">
    <source>
        <dbReference type="Proteomes" id="UP000663844"/>
    </source>
</evidence>
<dbReference type="EMBL" id="CAJNOG010001396">
    <property type="protein sequence ID" value="CAF1439540.1"/>
    <property type="molecule type" value="Genomic_DNA"/>
</dbReference>
<dbReference type="GO" id="GO:0031380">
    <property type="term" value="C:nuclear RNA-directed RNA polymerase complex"/>
    <property type="evidence" value="ECO:0007669"/>
    <property type="project" value="TreeGrafter"/>
</dbReference>
<dbReference type="GO" id="GO:0003723">
    <property type="term" value="F:RNA binding"/>
    <property type="evidence" value="ECO:0007669"/>
    <property type="project" value="UniProtKB-KW"/>
</dbReference>
<dbReference type="Proteomes" id="UP000663844">
    <property type="component" value="Unassembled WGS sequence"/>
</dbReference>
<feature type="compositionally biased region" description="Polar residues" evidence="1">
    <location>
        <begin position="69"/>
        <end position="81"/>
    </location>
</feature>
<evidence type="ECO:0000313" key="4">
    <source>
        <dbReference type="EMBL" id="CAF3829721.1"/>
    </source>
</evidence>
<dbReference type="PANTHER" id="PTHR23079:SF55">
    <property type="entry name" value="RNA-DIRECTED RNA POLYMERASE"/>
    <property type="match status" value="1"/>
</dbReference>
<feature type="compositionally biased region" description="Basic and acidic residues" evidence="1">
    <location>
        <begin position="443"/>
        <end position="466"/>
    </location>
</feature>
<feature type="compositionally biased region" description="Basic and acidic residues" evidence="1">
    <location>
        <begin position="37"/>
        <end position="51"/>
    </location>
</feature>
<accession>A0A819D6X6</accession>
<name>A0A819D6X6_9BILA</name>
<dbReference type="GO" id="GO:0003968">
    <property type="term" value="F:RNA-directed RNA polymerase activity"/>
    <property type="evidence" value="ECO:0007669"/>
    <property type="project" value="UniProtKB-KW"/>
</dbReference>
<protein>
    <recommendedName>
        <fullName evidence="2">RDRP core domain-containing protein</fullName>
    </recommendedName>
</protein>
<dbReference type="EMBL" id="CAJOAZ010001562">
    <property type="protein sequence ID" value="CAF3829721.1"/>
    <property type="molecule type" value="Genomic_DNA"/>
</dbReference>
<dbReference type="InterPro" id="IPR057596">
    <property type="entry name" value="RDRP_core"/>
</dbReference>